<accession>A0AAV2DKR7</accession>
<dbReference type="EMBL" id="OZ034816">
    <property type="protein sequence ID" value="CAL1373867.1"/>
    <property type="molecule type" value="Genomic_DNA"/>
</dbReference>
<sequence length="73" mass="8341">MEGLLTFGDGQWNALLPTKLTEASIRQVPLHNPKTNEWDPRAPLADMLGELLEMPLHDVLRVWIEDDLHAQNE</sequence>
<gene>
    <name evidence="1" type="ORF">LTRI10_LOCUS15771</name>
</gene>
<name>A0AAV2DKR7_9ROSI</name>
<evidence type="ECO:0000313" key="1">
    <source>
        <dbReference type="EMBL" id="CAL1373867.1"/>
    </source>
</evidence>
<dbReference type="AlphaFoldDB" id="A0AAV2DKR7"/>
<protein>
    <submittedName>
        <fullName evidence="1">Uncharacterized protein</fullName>
    </submittedName>
</protein>
<reference evidence="1 2" key="1">
    <citation type="submission" date="2024-04" db="EMBL/GenBank/DDBJ databases">
        <authorList>
            <person name="Fracassetti M."/>
        </authorList>
    </citation>
    <scope>NUCLEOTIDE SEQUENCE [LARGE SCALE GENOMIC DNA]</scope>
</reference>
<organism evidence="1 2">
    <name type="scientific">Linum trigynum</name>
    <dbReference type="NCBI Taxonomy" id="586398"/>
    <lineage>
        <taxon>Eukaryota</taxon>
        <taxon>Viridiplantae</taxon>
        <taxon>Streptophyta</taxon>
        <taxon>Embryophyta</taxon>
        <taxon>Tracheophyta</taxon>
        <taxon>Spermatophyta</taxon>
        <taxon>Magnoliopsida</taxon>
        <taxon>eudicotyledons</taxon>
        <taxon>Gunneridae</taxon>
        <taxon>Pentapetalae</taxon>
        <taxon>rosids</taxon>
        <taxon>fabids</taxon>
        <taxon>Malpighiales</taxon>
        <taxon>Linaceae</taxon>
        <taxon>Linum</taxon>
    </lineage>
</organism>
<keyword evidence="2" id="KW-1185">Reference proteome</keyword>
<dbReference type="Proteomes" id="UP001497516">
    <property type="component" value="Chromosome 3"/>
</dbReference>
<evidence type="ECO:0000313" key="2">
    <source>
        <dbReference type="Proteomes" id="UP001497516"/>
    </source>
</evidence>
<proteinExistence type="predicted"/>